<dbReference type="EMBL" id="JAVHNQ010000001">
    <property type="protein sequence ID" value="KAK6358944.1"/>
    <property type="molecule type" value="Genomic_DNA"/>
</dbReference>
<evidence type="ECO:0000313" key="2">
    <source>
        <dbReference type="Proteomes" id="UP001375240"/>
    </source>
</evidence>
<protein>
    <recommendedName>
        <fullName evidence="3">F-box domain-containing protein</fullName>
    </recommendedName>
</protein>
<organism evidence="1 2">
    <name type="scientific">Orbilia brochopaga</name>
    <dbReference type="NCBI Taxonomy" id="3140254"/>
    <lineage>
        <taxon>Eukaryota</taxon>
        <taxon>Fungi</taxon>
        <taxon>Dikarya</taxon>
        <taxon>Ascomycota</taxon>
        <taxon>Pezizomycotina</taxon>
        <taxon>Orbiliomycetes</taxon>
        <taxon>Orbiliales</taxon>
        <taxon>Orbiliaceae</taxon>
        <taxon>Orbilia</taxon>
    </lineage>
</organism>
<dbReference type="Proteomes" id="UP001375240">
    <property type="component" value="Unassembled WGS sequence"/>
</dbReference>
<comment type="caution">
    <text evidence="1">The sequence shown here is derived from an EMBL/GenBank/DDBJ whole genome shotgun (WGS) entry which is preliminary data.</text>
</comment>
<reference evidence="1 2" key="1">
    <citation type="submission" date="2019-10" db="EMBL/GenBank/DDBJ databases">
        <authorList>
            <person name="Palmer J.M."/>
        </authorList>
    </citation>
    <scope>NUCLEOTIDE SEQUENCE [LARGE SCALE GENOMIC DNA]</scope>
    <source>
        <strain evidence="1 2">TWF696</strain>
    </source>
</reference>
<proteinExistence type="predicted"/>
<name>A0AAV9VAR9_9PEZI</name>
<evidence type="ECO:0008006" key="3">
    <source>
        <dbReference type="Google" id="ProtNLM"/>
    </source>
</evidence>
<accession>A0AAV9VAR9</accession>
<keyword evidence="2" id="KW-1185">Reference proteome</keyword>
<evidence type="ECO:0000313" key="1">
    <source>
        <dbReference type="EMBL" id="KAK6358944.1"/>
    </source>
</evidence>
<gene>
    <name evidence="1" type="ORF">TWF696_000118</name>
</gene>
<sequence length="479" mass="55277">MASLGSLPFDLKMLILEHTSSTKDQTSLSRTCKSFYGVTKTQYWDSIRLSAYRKDTINDLTAELHGLWKIRRLKAEKTTQELLDIRNEFQKLEALPDYDSEEISWEKINELVSLRKTIRWFTIHFFKHHLSLQSTSLGRHHEPAPSLTELARVDNAFCTLWMWMEASYETHTIQSWDYGVFQLVSGWALVGRYPPGPACTESIHAALRFLQSTLAPMIEKYAVSLDPARLVQTSQSQPLECPTCYISNGVSSFILINSGLDGARKILESPPYEQLAISAQHFEATEEIYYTRRAAITQYMDDVISSCWGASSTCLYLSSRLLWRPQENGTKYYFSFEPWYHPDETGLDSSAVFWDDERLRRWGYQTPSDILTSTADADFLLREFRSGSRDQACGVCRAEWKCQSRYDKVHEAACLSLGRRLQLLAPMFNTHIAQARIPHGDRKDRRGGKIRSYLRAKRGEFGSRIKKVFSRFFQYKMVS</sequence>
<dbReference type="AlphaFoldDB" id="A0AAV9VAR9"/>